<protein>
    <submittedName>
        <fullName evidence="1">Uncharacterized protein</fullName>
    </submittedName>
</protein>
<dbReference type="PANTHER" id="PTHR47331">
    <property type="entry name" value="PHD-TYPE DOMAIN-CONTAINING PROTEIN"/>
    <property type="match status" value="1"/>
</dbReference>
<dbReference type="EMBL" id="JARQWQ010000210">
    <property type="protein sequence ID" value="KAK2547149.1"/>
    <property type="molecule type" value="Genomic_DNA"/>
</dbReference>
<sequence>MSVHSILGAADCQSIRTTEPLILGAKPDKDTRAKFTMLGWTIYGSPLVEEGDTAKQFFLKPGREEFEKLSSLDVLGLVDAGTREDTSIHKDFLQQLTKTPARYYETRLPWKEDHVPLPANKNLAAARLISTRRKLENTGKLQEYDQIMREQISNGIMGPVPAQPMGEFVHYIPHQAVFREHTETTKMRIVYDCSSRANAQSPSLKDCLETGPPLQPLLFDTLVRNWMQKYCVA</sequence>
<accession>A0AAD9PQG2</accession>
<proteinExistence type="predicted"/>
<dbReference type="Proteomes" id="UP001249851">
    <property type="component" value="Unassembled WGS sequence"/>
</dbReference>
<keyword evidence="2" id="KW-1185">Reference proteome</keyword>
<comment type="caution">
    <text evidence="1">The sequence shown here is derived from an EMBL/GenBank/DDBJ whole genome shotgun (WGS) entry which is preliminary data.</text>
</comment>
<name>A0AAD9PQG2_ACRCE</name>
<dbReference type="PANTHER" id="PTHR47331:SF1">
    <property type="entry name" value="GAG-LIKE PROTEIN"/>
    <property type="match status" value="1"/>
</dbReference>
<reference evidence="1" key="1">
    <citation type="journal article" date="2023" name="G3 (Bethesda)">
        <title>Whole genome assembly and annotation of the endangered Caribbean coral Acropora cervicornis.</title>
        <authorList>
            <person name="Selwyn J.D."/>
            <person name="Vollmer S.V."/>
        </authorList>
    </citation>
    <scope>NUCLEOTIDE SEQUENCE</scope>
    <source>
        <strain evidence="1">K2</strain>
    </source>
</reference>
<evidence type="ECO:0000313" key="1">
    <source>
        <dbReference type="EMBL" id="KAK2547149.1"/>
    </source>
</evidence>
<dbReference type="AlphaFoldDB" id="A0AAD9PQG2"/>
<evidence type="ECO:0000313" key="2">
    <source>
        <dbReference type="Proteomes" id="UP001249851"/>
    </source>
</evidence>
<gene>
    <name evidence="1" type="ORF">P5673_033074</name>
</gene>
<reference evidence="1" key="2">
    <citation type="journal article" date="2023" name="Science">
        <title>Genomic signatures of disease resistance in endangered staghorn corals.</title>
        <authorList>
            <person name="Vollmer S.V."/>
            <person name="Selwyn J.D."/>
            <person name="Despard B.A."/>
            <person name="Roesel C.L."/>
        </authorList>
    </citation>
    <scope>NUCLEOTIDE SEQUENCE</scope>
    <source>
        <strain evidence="1">K2</strain>
    </source>
</reference>
<organism evidence="1 2">
    <name type="scientific">Acropora cervicornis</name>
    <name type="common">Staghorn coral</name>
    <dbReference type="NCBI Taxonomy" id="6130"/>
    <lineage>
        <taxon>Eukaryota</taxon>
        <taxon>Metazoa</taxon>
        <taxon>Cnidaria</taxon>
        <taxon>Anthozoa</taxon>
        <taxon>Hexacorallia</taxon>
        <taxon>Scleractinia</taxon>
        <taxon>Astrocoeniina</taxon>
        <taxon>Acroporidae</taxon>
        <taxon>Acropora</taxon>
    </lineage>
</organism>